<dbReference type="EMBL" id="OUUZ01000009">
    <property type="protein sequence ID" value="SPQ22877.1"/>
    <property type="molecule type" value="Genomic_DNA"/>
</dbReference>
<dbReference type="AntiFam" id="ANF00095">
    <property type="entry name" value="Shadow ORF (opposite ABC transporters)"/>
</dbReference>
<evidence type="ECO:0000313" key="2">
    <source>
        <dbReference type="EMBL" id="SPQ22877.1"/>
    </source>
</evidence>
<sequence length="200" mass="22240">IIMDMPRIQIVPNGSLEESRVLWNDGQTPPQIQQADGRRVEPVEADVARVRLDDPEQGQGQGGLPGACASHDANLLVRLDIQVYVLKHEIEALPVPRAVVVELDFATRRPAHRRPAAVDNLGRFAWQLRILEDALYGHDVGLDLDRLAHDPVERRGDLQAVRQCQADHALAQLSAVGHRDDREARGSQNHNGADELQSHR</sequence>
<feature type="non-terminal residue" evidence="2">
    <location>
        <position position="1"/>
    </location>
</feature>
<dbReference type="AlphaFoldDB" id="A0A3S4D545"/>
<proteinExistence type="predicted"/>
<protein>
    <submittedName>
        <fullName evidence="2">63a7d2a3-a124-4c10-818d-88561d6a3f36</fullName>
    </submittedName>
</protein>
<reference evidence="2 3" key="1">
    <citation type="submission" date="2018-04" db="EMBL/GenBank/DDBJ databases">
        <authorList>
            <person name="Huttner S."/>
            <person name="Dainat J."/>
        </authorList>
    </citation>
    <scope>NUCLEOTIDE SEQUENCE [LARGE SCALE GENOMIC DNA]</scope>
</reference>
<accession>A0A3S4D545</accession>
<dbReference type="Proteomes" id="UP000289323">
    <property type="component" value="Unassembled WGS sequence"/>
</dbReference>
<evidence type="ECO:0000313" key="3">
    <source>
        <dbReference type="Proteomes" id="UP000289323"/>
    </source>
</evidence>
<feature type="region of interest" description="Disordered" evidence="1">
    <location>
        <begin position="175"/>
        <end position="200"/>
    </location>
</feature>
<name>A0A3S4D545_9PEZI</name>
<evidence type="ECO:0000256" key="1">
    <source>
        <dbReference type="SAM" id="MobiDB-lite"/>
    </source>
</evidence>
<gene>
    <name evidence="2" type="ORF">TT172_LOCUS5296</name>
</gene>
<organism evidence="2 3">
    <name type="scientific">Thermothielavioides terrestris</name>
    <dbReference type="NCBI Taxonomy" id="2587410"/>
    <lineage>
        <taxon>Eukaryota</taxon>
        <taxon>Fungi</taxon>
        <taxon>Dikarya</taxon>
        <taxon>Ascomycota</taxon>
        <taxon>Pezizomycotina</taxon>
        <taxon>Sordariomycetes</taxon>
        <taxon>Sordariomycetidae</taxon>
        <taxon>Sordariales</taxon>
        <taxon>Chaetomiaceae</taxon>
        <taxon>Thermothielavioides</taxon>
    </lineage>
</organism>